<gene>
    <name evidence="1" type="ORF">KUTeg_019852</name>
</gene>
<sequence>MSGPKSIGNIVGNSESKGQFNPELSDVNFVIPSRQNLMDKSESVKSLMPGLIPETISNLSSVMRDRATKLTIDGKKSARRRGKTMDDVDCWGFEAGPTLNQQKSRLMDDLTAVETLYSKFDMFNNRGKTRFEEISTSRDTYTTSVKSIIQRMGCRLRSMREKIIKRRKINSEIY</sequence>
<protein>
    <submittedName>
        <fullName evidence="1">Uncharacterized protein</fullName>
    </submittedName>
</protein>
<accession>A0ABQ9EDN4</accession>
<evidence type="ECO:0000313" key="1">
    <source>
        <dbReference type="EMBL" id="KAJ8303456.1"/>
    </source>
</evidence>
<comment type="caution">
    <text evidence="1">The sequence shown here is derived from an EMBL/GenBank/DDBJ whole genome shotgun (WGS) entry which is preliminary data.</text>
</comment>
<proteinExistence type="predicted"/>
<evidence type="ECO:0000313" key="2">
    <source>
        <dbReference type="Proteomes" id="UP001217089"/>
    </source>
</evidence>
<organism evidence="1 2">
    <name type="scientific">Tegillarca granosa</name>
    <name type="common">Malaysian cockle</name>
    <name type="synonym">Anadara granosa</name>
    <dbReference type="NCBI Taxonomy" id="220873"/>
    <lineage>
        <taxon>Eukaryota</taxon>
        <taxon>Metazoa</taxon>
        <taxon>Spiralia</taxon>
        <taxon>Lophotrochozoa</taxon>
        <taxon>Mollusca</taxon>
        <taxon>Bivalvia</taxon>
        <taxon>Autobranchia</taxon>
        <taxon>Pteriomorphia</taxon>
        <taxon>Arcoida</taxon>
        <taxon>Arcoidea</taxon>
        <taxon>Arcidae</taxon>
        <taxon>Tegillarca</taxon>
    </lineage>
</organism>
<dbReference type="EMBL" id="JARBDR010000917">
    <property type="protein sequence ID" value="KAJ8303456.1"/>
    <property type="molecule type" value="Genomic_DNA"/>
</dbReference>
<name>A0ABQ9EDN4_TEGGR</name>
<reference evidence="1 2" key="1">
    <citation type="submission" date="2022-12" db="EMBL/GenBank/DDBJ databases">
        <title>Chromosome-level genome of Tegillarca granosa.</title>
        <authorList>
            <person name="Kim J."/>
        </authorList>
    </citation>
    <scope>NUCLEOTIDE SEQUENCE [LARGE SCALE GENOMIC DNA]</scope>
    <source>
        <strain evidence="1">Teg-2019</strain>
        <tissue evidence="1">Adductor muscle</tissue>
    </source>
</reference>
<keyword evidence="2" id="KW-1185">Reference proteome</keyword>
<dbReference type="Proteomes" id="UP001217089">
    <property type="component" value="Unassembled WGS sequence"/>
</dbReference>